<evidence type="ECO:0000313" key="6">
    <source>
        <dbReference type="Proteomes" id="UP001241092"/>
    </source>
</evidence>
<dbReference type="Proteomes" id="UP000465622">
    <property type="component" value="Chromosome"/>
</dbReference>
<name>A0AAI8TKL5_MYCME</name>
<accession>A0AAI8TKL5</accession>
<evidence type="ECO:0000256" key="2">
    <source>
        <dbReference type="SAM" id="Phobius"/>
    </source>
</evidence>
<proteinExistence type="predicted"/>
<feature type="transmembrane region" description="Helical" evidence="2">
    <location>
        <begin position="112"/>
        <end position="134"/>
    </location>
</feature>
<gene>
    <name evidence="4" type="ORF">hbim_00359</name>
    <name evidence="3" type="ORF">MMAGJ_06070</name>
</gene>
<protein>
    <recommendedName>
        <fullName evidence="7">Integral membrane protein</fullName>
    </recommendedName>
</protein>
<feature type="transmembrane region" description="Helical" evidence="2">
    <location>
        <begin position="279"/>
        <end position="312"/>
    </location>
</feature>
<feature type="compositionally biased region" description="Pro residues" evidence="1">
    <location>
        <begin position="1"/>
        <end position="68"/>
    </location>
</feature>
<keyword evidence="2" id="KW-0472">Membrane</keyword>
<reference evidence="3" key="2">
    <citation type="submission" date="2020-02" db="EMBL/GenBank/DDBJ databases">
        <authorList>
            <person name="Matsumoto Y."/>
            <person name="Motooka D."/>
            <person name="Nakamura S."/>
        </authorList>
    </citation>
    <scope>NUCLEOTIDE SEQUENCE</scope>
    <source>
        <strain evidence="3">JCM 12375</strain>
    </source>
</reference>
<dbReference type="EMBL" id="AP022567">
    <property type="protein sequence ID" value="BBX31325.1"/>
    <property type="molecule type" value="Genomic_DNA"/>
</dbReference>
<dbReference type="EMBL" id="AP027452">
    <property type="protein sequence ID" value="BDY26448.1"/>
    <property type="molecule type" value="Genomic_DNA"/>
</dbReference>
<feature type="region of interest" description="Disordered" evidence="1">
    <location>
        <begin position="1"/>
        <end position="75"/>
    </location>
</feature>
<keyword evidence="2" id="KW-0812">Transmembrane</keyword>
<evidence type="ECO:0008006" key="7">
    <source>
        <dbReference type="Google" id="ProtNLM"/>
    </source>
</evidence>
<organism evidence="4 6">
    <name type="scientific">Mycolicibacterium mageritense</name>
    <name type="common">Mycobacterium mageritense</name>
    <dbReference type="NCBI Taxonomy" id="53462"/>
    <lineage>
        <taxon>Bacteria</taxon>
        <taxon>Bacillati</taxon>
        <taxon>Actinomycetota</taxon>
        <taxon>Actinomycetes</taxon>
        <taxon>Mycobacteriales</taxon>
        <taxon>Mycobacteriaceae</taxon>
        <taxon>Mycolicibacterium</taxon>
    </lineage>
</organism>
<dbReference type="Proteomes" id="UP001241092">
    <property type="component" value="Chromosome"/>
</dbReference>
<dbReference type="RefSeq" id="WP_163642098.1">
    <property type="nucleotide sequence ID" value="NZ_AP022567.1"/>
</dbReference>
<feature type="transmembrane region" description="Helical" evidence="2">
    <location>
        <begin position="170"/>
        <end position="196"/>
    </location>
</feature>
<evidence type="ECO:0000313" key="5">
    <source>
        <dbReference type="Proteomes" id="UP000465622"/>
    </source>
</evidence>
<sequence length="328" mass="32859">MTNPPPPPGGYPPPPGGYPPPQGGFPPPPPGGAYPPHPSPGGHPPPPPGGYPPPPPPGGGAYPPPPPAGGYQGGGPGYPPAAPGYGPGGAAYSVGDGFSWAWNKFTKNAAPLLVASLVYGAILGILGLIVYFLALAPLFASAASGSYEVDEYGNVTGSADIGGGSVALTFVLLIVGAIVLLVVAAVISSAFIGGVLDIANGQPVTVGSFFKPRNVGAFIVAHLLIGIASAIGGIIIIGSIVVALFTMFTAVILIERNLSPIDAIKASFELVKNNFANAILAYVVMFAIILVGELACGIGVIVAIPVAMLFLVYTYRRLTGGQVAPLTP</sequence>
<keyword evidence="5" id="KW-1185">Reference proteome</keyword>
<reference evidence="4" key="3">
    <citation type="submission" date="2023-03" db="EMBL/GenBank/DDBJ databases">
        <title>Draft genome sequence of a Mycolicibacterium mageritense strain H4_3_1 isolated from a hybrid biological-inorganic system reactor.</title>
        <authorList>
            <person name="Feng X."/>
            <person name="Kazama D."/>
            <person name="Sato K."/>
            <person name="Kobayashi H."/>
        </authorList>
    </citation>
    <scope>NUCLEOTIDE SEQUENCE</scope>
    <source>
        <strain evidence="4">H4_3_1</strain>
    </source>
</reference>
<evidence type="ECO:0000313" key="4">
    <source>
        <dbReference type="EMBL" id="BDY26448.1"/>
    </source>
</evidence>
<reference evidence="3 5" key="1">
    <citation type="journal article" date="2019" name="Emerg. Microbes Infect.">
        <title>Comprehensive subspecies identification of 175 nontuberculous mycobacteria species based on 7547 genomic profiles.</title>
        <authorList>
            <person name="Matsumoto Y."/>
            <person name="Kinjo T."/>
            <person name="Motooka D."/>
            <person name="Nabeya D."/>
            <person name="Jung N."/>
            <person name="Uechi K."/>
            <person name="Horii T."/>
            <person name="Iida T."/>
            <person name="Fujita J."/>
            <person name="Nakamura S."/>
        </authorList>
    </citation>
    <scope>NUCLEOTIDE SEQUENCE [LARGE SCALE GENOMIC DNA]</scope>
    <source>
        <strain evidence="3 5">JCM 12375</strain>
    </source>
</reference>
<evidence type="ECO:0000313" key="3">
    <source>
        <dbReference type="EMBL" id="BBX31325.1"/>
    </source>
</evidence>
<keyword evidence="2" id="KW-1133">Transmembrane helix</keyword>
<evidence type="ECO:0000256" key="1">
    <source>
        <dbReference type="SAM" id="MobiDB-lite"/>
    </source>
</evidence>
<feature type="transmembrane region" description="Helical" evidence="2">
    <location>
        <begin position="217"/>
        <end position="250"/>
    </location>
</feature>
<dbReference type="AlphaFoldDB" id="A0AAI8TKL5"/>